<accession>A0A3N1XX20</accession>
<organism evidence="2 3">
    <name type="scientific">Mobilisporobacter senegalensis</name>
    <dbReference type="NCBI Taxonomy" id="1329262"/>
    <lineage>
        <taxon>Bacteria</taxon>
        <taxon>Bacillati</taxon>
        <taxon>Bacillota</taxon>
        <taxon>Clostridia</taxon>
        <taxon>Lachnospirales</taxon>
        <taxon>Lachnospiraceae</taxon>
        <taxon>Mobilisporobacter</taxon>
    </lineage>
</organism>
<evidence type="ECO:0000313" key="2">
    <source>
        <dbReference type="EMBL" id="ROR30751.1"/>
    </source>
</evidence>
<comment type="caution">
    <text evidence="2">The sequence shown here is derived from an EMBL/GenBank/DDBJ whole genome shotgun (WGS) entry which is preliminary data.</text>
</comment>
<evidence type="ECO:0000259" key="1">
    <source>
        <dbReference type="Pfam" id="PF06445"/>
    </source>
</evidence>
<name>A0A3N1XX20_9FIRM</name>
<feature type="domain" description="GyrI-like small molecule binding" evidence="1">
    <location>
        <begin position="18"/>
        <end position="200"/>
    </location>
</feature>
<protein>
    <recommendedName>
        <fullName evidence="1">GyrI-like small molecule binding domain-containing protein</fullName>
    </recommendedName>
</protein>
<dbReference type="InterPro" id="IPR008319">
    <property type="entry name" value="GyrI-like_CCH_Lin2189-like"/>
</dbReference>
<keyword evidence="3" id="KW-1185">Reference proteome</keyword>
<sequence length="208" mass="24922">MKYEWRKNEKELYLPKEKPELVQVPKQKFFMIQGEGNPNHEDFSERVRALYSMAYSVRMMPKNGFTPDGYYEYTVYPLEGLWDLSEKGRTLDKLDKEELLYTIMIRQPDFVDENVFQKAYGIAYNKKKYPLLREVTFGEIQDGLCVQMLHKGSYDDEPESFEQMIHFIKENELERTTLVHREIYLSNVNKTEPEKLKTALRYMVKKIE</sequence>
<dbReference type="EMBL" id="RJVG01000002">
    <property type="protein sequence ID" value="ROR30751.1"/>
    <property type="molecule type" value="Genomic_DNA"/>
</dbReference>
<dbReference type="AlphaFoldDB" id="A0A3N1XX20"/>
<dbReference type="Gene3D" id="3.20.80.10">
    <property type="entry name" value="Regulatory factor, effector binding domain"/>
    <property type="match status" value="1"/>
</dbReference>
<dbReference type="Pfam" id="PF06445">
    <property type="entry name" value="GyrI-like"/>
    <property type="match status" value="1"/>
</dbReference>
<dbReference type="SUPFAM" id="SSF55136">
    <property type="entry name" value="Probable bacterial effector-binding domain"/>
    <property type="match status" value="1"/>
</dbReference>
<dbReference type="OrthoDB" id="4772335at2"/>
<reference evidence="2 3" key="1">
    <citation type="submission" date="2018-11" db="EMBL/GenBank/DDBJ databases">
        <title>Genomic Encyclopedia of Type Strains, Phase IV (KMG-IV): sequencing the most valuable type-strain genomes for metagenomic binning, comparative biology and taxonomic classification.</title>
        <authorList>
            <person name="Goeker M."/>
        </authorList>
    </citation>
    <scope>NUCLEOTIDE SEQUENCE [LARGE SCALE GENOMIC DNA]</scope>
    <source>
        <strain evidence="2 3">DSM 26537</strain>
    </source>
</reference>
<gene>
    <name evidence="2" type="ORF">EDD66_102406</name>
</gene>
<dbReference type="Proteomes" id="UP000273083">
    <property type="component" value="Unassembled WGS sequence"/>
</dbReference>
<dbReference type="InterPro" id="IPR029442">
    <property type="entry name" value="GyrI-like"/>
</dbReference>
<proteinExistence type="predicted"/>
<dbReference type="PIRSF" id="PIRSF031644">
    <property type="entry name" value="UCP031644"/>
    <property type="match status" value="1"/>
</dbReference>
<dbReference type="RefSeq" id="WP_123608433.1">
    <property type="nucleotide sequence ID" value="NZ_RJVG01000002.1"/>
</dbReference>
<dbReference type="InterPro" id="IPR011256">
    <property type="entry name" value="Reg_factor_effector_dom_sf"/>
</dbReference>
<evidence type="ECO:0000313" key="3">
    <source>
        <dbReference type="Proteomes" id="UP000273083"/>
    </source>
</evidence>